<evidence type="ECO:0000313" key="2">
    <source>
        <dbReference type="Proteomes" id="UP000826212"/>
    </source>
</evidence>
<dbReference type="EMBL" id="CP081303">
    <property type="protein sequence ID" value="QZE13489.1"/>
    <property type="molecule type" value="Genomic_DNA"/>
</dbReference>
<proteinExistence type="predicted"/>
<dbReference type="Proteomes" id="UP000826212">
    <property type="component" value="Chromosome"/>
</dbReference>
<evidence type="ECO:0000313" key="1">
    <source>
        <dbReference type="EMBL" id="QZE13489.1"/>
    </source>
</evidence>
<reference evidence="1" key="1">
    <citation type="submission" date="2021-08" db="EMBL/GenBank/DDBJ databases">
        <title>Novel anaerobic bacterium isolated from sea squirt in East Sea, Republic of Korea.</title>
        <authorList>
            <person name="Nguyen T.H."/>
            <person name="Li Z."/>
            <person name="Lee Y.-J."/>
            <person name="Ko J."/>
            <person name="Kim S.-G."/>
        </authorList>
    </citation>
    <scope>NUCLEOTIDE SEQUENCE</scope>
    <source>
        <strain evidence="1">KCTC 25031</strain>
    </source>
</reference>
<accession>A0AC61NN42</accession>
<gene>
    <name evidence="1" type="ORF">K4L44_13025</name>
</gene>
<name>A0AC61NN42_9BACT</name>
<organism evidence="1 2">
    <name type="scientific">Halosquirtibacter laminarini</name>
    <dbReference type="NCBI Taxonomy" id="3374600"/>
    <lineage>
        <taxon>Bacteria</taxon>
        <taxon>Pseudomonadati</taxon>
        <taxon>Bacteroidota</taxon>
        <taxon>Bacteroidia</taxon>
        <taxon>Marinilabiliales</taxon>
        <taxon>Prolixibacteraceae</taxon>
        <taxon>Halosquirtibacter</taxon>
    </lineage>
</organism>
<keyword evidence="2" id="KW-1185">Reference proteome</keyword>
<sequence>MKNKLFQLIVLVGLFILSSCSKNQTNLITSNAIGKVKITMSHGDLEQNFKKENLKDFIDEGSGANMTEIKFPNQKNNLTIIWKDNKKSAIYSISTRQDGSTWKTAQGVHVGSTLSEIEKLNGKGFEIIGYEIDRDLAGTVTSWNEGKLKNMFHIQFKLTKDVGNDYMKLIGDQGIPSSNEVLLNAAPVVSSITIVKK</sequence>
<protein>
    <submittedName>
        <fullName evidence="1">Uncharacterized protein</fullName>
    </submittedName>
</protein>